<proteinExistence type="inferred from homology"/>
<evidence type="ECO:0000313" key="17">
    <source>
        <dbReference type="EMBL" id="KAG6651746.1"/>
    </source>
</evidence>
<dbReference type="PROSITE" id="PS00808">
    <property type="entry name" value="ADP_GLC_PYROPHOSPH_1"/>
    <property type="match status" value="1"/>
</dbReference>
<dbReference type="Proteomes" id="UP000811246">
    <property type="component" value="Chromosome 6"/>
</dbReference>
<accession>A0A8T1QB77</accession>
<keyword evidence="14 15" id="KW-0750">Starch biosynthesis</keyword>
<evidence type="ECO:0000256" key="15">
    <source>
        <dbReference type="RuleBase" id="RU362093"/>
    </source>
</evidence>
<evidence type="ECO:0000256" key="6">
    <source>
        <dbReference type="ARBA" id="ARBA00011680"/>
    </source>
</evidence>
<dbReference type="PANTHER" id="PTHR43523:SF4">
    <property type="entry name" value="GLUCOSE-1-PHOSPHATE ADENYLYLTRANSFERASE LARGE SUBUNIT 3, CHLOROPLASTIC"/>
    <property type="match status" value="1"/>
</dbReference>
<evidence type="ECO:0000256" key="4">
    <source>
        <dbReference type="ARBA" id="ARBA00004727"/>
    </source>
</evidence>
<reference evidence="18" key="2">
    <citation type="submission" date="2021-01" db="EMBL/GenBank/DDBJ databases">
        <authorList>
            <person name="Lovell J.T."/>
            <person name="Bentley N."/>
            <person name="Bhattarai G."/>
            <person name="Jenkins J.W."/>
            <person name="Sreedasyam A."/>
            <person name="Alarcon Y."/>
            <person name="Bock C."/>
            <person name="Boston L."/>
            <person name="Carlson J."/>
            <person name="Cervantes K."/>
            <person name="Clermont K."/>
            <person name="Krom N."/>
            <person name="Kubenka K."/>
            <person name="Mamidi S."/>
            <person name="Mattison C."/>
            <person name="Monteros M."/>
            <person name="Pisani C."/>
            <person name="Plott C."/>
            <person name="Rajasekar S."/>
            <person name="Rhein H.S."/>
            <person name="Rohla C."/>
            <person name="Song M."/>
            <person name="Hilaire R.S."/>
            <person name="Shu S."/>
            <person name="Wells L."/>
            <person name="Wang X."/>
            <person name="Webber J."/>
            <person name="Heerema R.J."/>
            <person name="Klein P."/>
            <person name="Conner P."/>
            <person name="Grauke L."/>
            <person name="Grimwood J."/>
            <person name="Schmutz J."/>
            <person name="Randall J.J."/>
        </authorList>
    </citation>
    <scope>NUCLEOTIDE SEQUENCE</scope>
    <source>
        <tissue evidence="18">Leaf</tissue>
    </source>
</reference>
<evidence type="ECO:0000256" key="10">
    <source>
        <dbReference type="ARBA" id="ARBA00022679"/>
    </source>
</evidence>
<evidence type="ECO:0000256" key="8">
    <source>
        <dbReference type="ARBA" id="ARBA00022528"/>
    </source>
</evidence>
<evidence type="ECO:0000256" key="14">
    <source>
        <dbReference type="ARBA" id="ARBA00022922"/>
    </source>
</evidence>
<feature type="domain" description="Nucleotidyl transferase" evidence="16">
    <location>
        <begin position="96"/>
        <end position="374"/>
    </location>
</feature>
<comment type="catalytic activity">
    <reaction evidence="1 15">
        <text>alpha-D-glucose 1-phosphate + ATP + H(+) = ADP-alpha-D-glucose + diphosphate</text>
        <dbReference type="Rhea" id="RHEA:12120"/>
        <dbReference type="ChEBI" id="CHEBI:15378"/>
        <dbReference type="ChEBI" id="CHEBI:30616"/>
        <dbReference type="ChEBI" id="CHEBI:33019"/>
        <dbReference type="ChEBI" id="CHEBI:57498"/>
        <dbReference type="ChEBI" id="CHEBI:58601"/>
        <dbReference type="EC" id="2.7.7.27"/>
    </reaction>
</comment>
<dbReference type="NCBIfam" id="TIGR02091">
    <property type="entry name" value="glgC"/>
    <property type="match status" value="1"/>
</dbReference>
<evidence type="ECO:0000256" key="13">
    <source>
        <dbReference type="ARBA" id="ARBA00022840"/>
    </source>
</evidence>
<evidence type="ECO:0000313" key="19">
    <source>
        <dbReference type="Proteomes" id="UP000811609"/>
    </source>
</evidence>
<comment type="subcellular location">
    <subcellularLocation>
        <location evidence="3 15">Plastid</location>
        <location evidence="3 15">Chloroplast</location>
    </subcellularLocation>
</comment>
<keyword evidence="10 15" id="KW-0808">Transferase</keyword>
<keyword evidence="15" id="KW-0934">Plastid</keyword>
<dbReference type="GO" id="GO:0005524">
    <property type="term" value="F:ATP binding"/>
    <property type="evidence" value="ECO:0007669"/>
    <property type="project" value="UniProtKB-KW"/>
</dbReference>
<keyword evidence="12 15" id="KW-0547">Nucleotide-binding</keyword>
<comment type="caution">
    <text evidence="17">The sequence shown here is derived from an EMBL/GenBank/DDBJ whole genome shotgun (WGS) entry which is preliminary data.</text>
</comment>
<evidence type="ECO:0000256" key="11">
    <source>
        <dbReference type="ARBA" id="ARBA00022695"/>
    </source>
</evidence>
<dbReference type="GO" id="GO:0019252">
    <property type="term" value="P:starch biosynthetic process"/>
    <property type="evidence" value="ECO:0007669"/>
    <property type="project" value="UniProtKB-KW"/>
</dbReference>
<sequence length="528" mass="58087">MDSCCLTLKPNTHLAKASKGGLSRGNNAFWGERITRSLGNNLFVSQLAKSLGTEKKVTKLKPGVASAVLTSDPKEAVTLRAPPFIGLTADPKNVASVILGGGAGTQLFPLTSRTATPAVPVAGCYRLIDIPMSNCINSGINKICVLTQYNSASLNRHISRTYFGNGINFGDGFVEILAATQTPGEAGMKWFQGTADAVRQFLWVFEDARNRNIENIIILSGDHLYRMDYTDFIQSHVDRNADITLSCAAVSDSRASDYGLVKIDSRGRIVHFAEKPKGAALKAMQVDTSLLGLSPQDAMKTPYIASMGVYIFKTEILLKLLRWRYPTANDFGSEIIPAAVKEHNVNVQGYIFRDYWEDIGTIKSFFDANLALTEEFPKFEFYDPKTPFYTSPGFLPPTKMDKCRIVDAIISHGCFLRECKVEHSVVGERSRLDYGVELKDTVMVGADYYQTESEIASLLADEKVPIGIGRNTKIRNCIIDKNAKIGKDVVIMNKDGVQEADRPEDGFYIRSGITIILEKATIQDGSVI</sequence>
<dbReference type="InterPro" id="IPR011831">
    <property type="entry name" value="ADP-Glc_PPase"/>
</dbReference>
<dbReference type="EMBL" id="CM031830">
    <property type="protein sequence ID" value="KAG6709489.1"/>
    <property type="molecule type" value="Genomic_DNA"/>
</dbReference>
<dbReference type="SUPFAM" id="SSF53448">
    <property type="entry name" value="Nucleotide-diphospho-sugar transferases"/>
    <property type="match status" value="1"/>
</dbReference>
<dbReference type="PROSITE" id="PS00810">
    <property type="entry name" value="ADP_GLC_PYROPHOSPH_3"/>
    <property type="match status" value="1"/>
</dbReference>
<keyword evidence="13 15" id="KW-0067">ATP-binding</keyword>
<dbReference type="FunFam" id="3.90.550.10:FF:000030">
    <property type="entry name" value="Glucose-1-phosphate adenylyltransferase"/>
    <property type="match status" value="1"/>
</dbReference>
<dbReference type="InterPro" id="IPR029044">
    <property type="entry name" value="Nucleotide-diphossugar_trans"/>
</dbReference>
<dbReference type="GO" id="GO:0008878">
    <property type="term" value="F:glucose-1-phosphate adenylyltransferase activity"/>
    <property type="evidence" value="ECO:0007669"/>
    <property type="project" value="UniProtKB-EC"/>
</dbReference>
<keyword evidence="8 15" id="KW-0150">Chloroplast</keyword>
<dbReference type="EC" id="2.7.7.27" evidence="7 15"/>
<evidence type="ECO:0000256" key="7">
    <source>
        <dbReference type="ARBA" id="ARBA00012460"/>
    </source>
</evidence>
<name>A0A8T1QB77_CARIL</name>
<dbReference type="EMBL" id="CM031830">
    <property type="protein sequence ID" value="KAG6709488.1"/>
    <property type="molecule type" value="Genomic_DNA"/>
</dbReference>
<keyword evidence="11 15" id="KW-0548">Nucleotidyltransferase</keyword>
<evidence type="ECO:0000256" key="12">
    <source>
        <dbReference type="ARBA" id="ARBA00022741"/>
    </source>
</evidence>
<dbReference type="Pfam" id="PF00483">
    <property type="entry name" value="NTP_transferase"/>
    <property type="match status" value="1"/>
</dbReference>
<evidence type="ECO:0000256" key="9">
    <source>
        <dbReference type="ARBA" id="ARBA00022533"/>
    </source>
</evidence>
<evidence type="ECO:0000259" key="16">
    <source>
        <dbReference type="Pfam" id="PF00483"/>
    </source>
</evidence>
<keyword evidence="19" id="KW-1185">Reference proteome</keyword>
<comment type="pathway">
    <text evidence="4 15">Glycan biosynthesis; starch biosynthesis.</text>
</comment>
<keyword evidence="9" id="KW-0021">Allosteric enzyme</keyword>
<dbReference type="Proteomes" id="UP000811609">
    <property type="component" value="Chromosome 6"/>
</dbReference>
<dbReference type="CDD" id="cd04651">
    <property type="entry name" value="LbH_G1P_AT_C"/>
    <property type="match status" value="1"/>
</dbReference>
<dbReference type="PROSITE" id="PS00809">
    <property type="entry name" value="ADP_GLC_PYROPHOSPH_2"/>
    <property type="match status" value="1"/>
</dbReference>
<comment type="similarity">
    <text evidence="5 15">Belongs to the bacterial/plant glucose-1-phosphate adenylyltransferase family.</text>
</comment>
<organism evidence="17 19">
    <name type="scientific">Carya illinoinensis</name>
    <name type="common">Pecan</name>
    <dbReference type="NCBI Taxonomy" id="32201"/>
    <lineage>
        <taxon>Eukaryota</taxon>
        <taxon>Viridiplantae</taxon>
        <taxon>Streptophyta</taxon>
        <taxon>Embryophyta</taxon>
        <taxon>Tracheophyta</taxon>
        <taxon>Spermatophyta</taxon>
        <taxon>Magnoliopsida</taxon>
        <taxon>eudicotyledons</taxon>
        <taxon>Gunneridae</taxon>
        <taxon>Pentapetalae</taxon>
        <taxon>rosids</taxon>
        <taxon>fabids</taxon>
        <taxon>Fagales</taxon>
        <taxon>Juglandaceae</taxon>
        <taxon>Carya</taxon>
    </lineage>
</organism>
<dbReference type="GO" id="GO:0005978">
    <property type="term" value="P:glycogen biosynthetic process"/>
    <property type="evidence" value="ECO:0007669"/>
    <property type="project" value="InterPro"/>
</dbReference>
<comment type="subunit">
    <text evidence="6 15">Heterotetramer.</text>
</comment>
<comment type="function">
    <text evidence="2 15">This protein plays a role in synthesis of starch. It catalyzes the synthesis of the activated glycosyl donor, ADP-glucose from Glc-1-P and ATP.</text>
</comment>
<dbReference type="InterPro" id="IPR005835">
    <property type="entry name" value="NTP_transferase_dom"/>
</dbReference>
<dbReference type="NCBIfam" id="NF002772">
    <property type="entry name" value="PRK02862.1"/>
    <property type="match status" value="1"/>
</dbReference>
<dbReference type="Gene3D" id="3.90.550.10">
    <property type="entry name" value="Spore Coat Polysaccharide Biosynthesis Protein SpsA, Chain A"/>
    <property type="match status" value="1"/>
</dbReference>
<reference evidence="17" key="1">
    <citation type="submission" date="2020-12" db="EMBL/GenBank/DDBJ databases">
        <title>WGS assembly of Carya illinoinensis cv. Pawnee.</title>
        <authorList>
            <person name="Platts A."/>
            <person name="Shu S."/>
            <person name="Wright S."/>
            <person name="Barry K."/>
            <person name="Edger P."/>
            <person name="Pires J.C."/>
            <person name="Schmutz J."/>
        </authorList>
    </citation>
    <scope>NUCLEOTIDE SEQUENCE</scope>
    <source>
        <tissue evidence="17">Leaf</tissue>
    </source>
</reference>
<dbReference type="InterPro" id="IPR011004">
    <property type="entry name" value="Trimer_LpxA-like_sf"/>
</dbReference>
<protein>
    <recommendedName>
        <fullName evidence="7 15">Glucose-1-phosphate adenylyltransferase</fullName>
        <ecNumber evidence="7 15">2.7.7.27</ecNumber>
    </recommendedName>
    <alternativeName>
        <fullName evidence="15">ADP-glucose pyrophosphorylase</fullName>
    </alternativeName>
</protein>
<evidence type="ECO:0000256" key="2">
    <source>
        <dbReference type="ARBA" id="ARBA00002231"/>
    </source>
</evidence>
<dbReference type="SUPFAM" id="SSF51161">
    <property type="entry name" value="Trimeric LpxA-like enzymes"/>
    <property type="match status" value="1"/>
</dbReference>
<evidence type="ECO:0000256" key="5">
    <source>
        <dbReference type="ARBA" id="ARBA00010443"/>
    </source>
</evidence>
<dbReference type="FunFam" id="2.160.10.10:FF:000010">
    <property type="entry name" value="Glucose-1-phosphate adenylyltransferase"/>
    <property type="match status" value="1"/>
</dbReference>
<evidence type="ECO:0000256" key="3">
    <source>
        <dbReference type="ARBA" id="ARBA00004229"/>
    </source>
</evidence>
<gene>
    <name evidence="17" type="ORF">CIPAW_06G134100</name>
    <name evidence="18" type="ORF">I3842_06G134800</name>
</gene>
<dbReference type="AlphaFoldDB" id="A0A8T1QB77"/>
<dbReference type="OrthoDB" id="1733332at2759"/>
<dbReference type="Pfam" id="PF25247">
    <property type="entry name" value="LbH_GLGC"/>
    <property type="match status" value="1"/>
</dbReference>
<dbReference type="PANTHER" id="PTHR43523">
    <property type="entry name" value="GLUCOSE-1-PHOSPHATE ADENYLYLTRANSFERASE-RELATED"/>
    <property type="match status" value="1"/>
</dbReference>
<evidence type="ECO:0000256" key="1">
    <source>
        <dbReference type="ARBA" id="ARBA00000956"/>
    </source>
</evidence>
<dbReference type="GO" id="GO:0009507">
    <property type="term" value="C:chloroplast"/>
    <property type="evidence" value="ECO:0007669"/>
    <property type="project" value="UniProtKB-SubCell"/>
</dbReference>
<evidence type="ECO:0000313" key="18">
    <source>
        <dbReference type="EMBL" id="KAG6709488.1"/>
    </source>
</evidence>
<dbReference type="InterPro" id="IPR005836">
    <property type="entry name" value="ADP_Glu_pyroP_CS"/>
</dbReference>
<dbReference type="CDD" id="cd02508">
    <property type="entry name" value="ADP_Glucose_PP"/>
    <property type="match status" value="1"/>
</dbReference>
<dbReference type="EMBL" id="CM031814">
    <property type="protein sequence ID" value="KAG6651746.1"/>
    <property type="molecule type" value="Genomic_DNA"/>
</dbReference>
<dbReference type="Gene3D" id="2.160.10.10">
    <property type="entry name" value="Hexapeptide repeat proteins"/>
    <property type="match status" value="1"/>
</dbReference>